<feature type="domain" description="RNA-binding S4" evidence="11">
    <location>
        <begin position="352"/>
        <end position="410"/>
    </location>
</feature>
<evidence type="ECO:0000256" key="4">
    <source>
        <dbReference type="ARBA" id="ARBA00022884"/>
    </source>
</evidence>
<dbReference type="Gene3D" id="3.40.50.620">
    <property type="entry name" value="HUPs"/>
    <property type="match status" value="1"/>
</dbReference>
<evidence type="ECO:0000256" key="10">
    <source>
        <dbReference type="SAM" id="Coils"/>
    </source>
</evidence>
<evidence type="ECO:0000313" key="12">
    <source>
        <dbReference type="EMBL" id="MFC6331397.1"/>
    </source>
</evidence>
<evidence type="ECO:0000256" key="3">
    <source>
        <dbReference type="ARBA" id="ARBA00022840"/>
    </source>
</evidence>
<keyword evidence="5 8" id="KW-0648">Protein biosynthesis</keyword>
<comment type="caution">
    <text evidence="12">The sequence shown here is derived from an EMBL/GenBank/DDBJ whole genome shotgun (WGS) entry which is preliminary data.</text>
</comment>
<name>A0ABW1V0Z1_9BACL</name>
<organism evidence="12 13">
    <name type="scientific">Paenibacillus septentrionalis</name>
    <dbReference type="NCBI Taxonomy" id="429342"/>
    <lineage>
        <taxon>Bacteria</taxon>
        <taxon>Bacillati</taxon>
        <taxon>Bacillota</taxon>
        <taxon>Bacilli</taxon>
        <taxon>Bacillales</taxon>
        <taxon>Paenibacillaceae</taxon>
        <taxon>Paenibacillus</taxon>
    </lineage>
</organism>
<dbReference type="HAMAP" id="MF_02006">
    <property type="entry name" value="Tyr_tRNA_synth_type1"/>
    <property type="match status" value="1"/>
</dbReference>
<evidence type="ECO:0000256" key="9">
    <source>
        <dbReference type="PROSITE-ProRule" id="PRU00182"/>
    </source>
</evidence>
<gene>
    <name evidence="8 12" type="primary">tyrS</name>
    <name evidence="12" type="ORF">ACFP56_02100</name>
</gene>
<dbReference type="EC" id="6.1.1.1" evidence="8"/>
<keyword evidence="10" id="KW-0175">Coiled coil</keyword>
<dbReference type="PRINTS" id="PR01040">
    <property type="entry name" value="TRNASYNTHTYR"/>
</dbReference>
<comment type="catalytic activity">
    <reaction evidence="7 8">
        <text>tRNA(Tyr) + L-tyrosine + ATP = L-tyrosyl-tRNA(Tyr) + AMP + diphosphate + H(+)</text>
        <dbReference type="Rhea" id="RHEA:10220"/>
        <dbReference type="Rhea" id="RHEA-COMP:9706"/>
        <dbReference type="Rhea" id="RHEA-COMP:9707"/>
        <dbReference type="ChEBI" id="CHEBI:15378"/>
        <dbReference type="ChEBI" id="CHEBI:30616"/>
        <dbReference type="ChEBI" id="CHEBI:33019"/>
        <dbReference type="ChEBI" id="CHEBI:58315"/>
        <dbReference type="ChEBI" id="CHEBI:78442"/>
        <dbReference type="ChEBI" id="CHEBI:78536"/>
        <dbReference type="ChEBI" id="CHEBI:456215"/>
        <dbReference type="EC" id="6.1.1.1"/>
    </reaction>
</comment>
<evidence type="ECO:0000256" key="8">
    <source>
        <dbReference type="HAMAP-Rule" id="MF_02006"/>
    </source>
</evidence>
<keyword evidence="2 8" id="KW-0547">Nucleotide-binding</keyword>
<dbReference type="Gene3D" id="1.10.240.10">
    <property type="entry name" value="Tyrosyl-Transfer RNA Synthetase"/>
    <property type="match status" value="1"/>
</dbReference>
<evidence type="ECO:0000256" key="2">
    <source>
        <dbReference type="ARBA" id="ARBA00022741"/>
    </source>
</evidence>
<dbReference type="Proteomes" id="UP001596233">
    <property type="component" value="Unassembled WGS sequence"/>
</dbReference>
<dbReference type="PANTHER" id="PTHR11766:SF0">
    <property type="entry name" value="TYROSINE--TRNA LIGASE, MITOCHONDRIAL"/>
    <property type="match status" value="1"/>
</dbReference>
<comment type="similarity">
    <text evidence="8">Belongs to the class-I aminoacyl-tRNA synthetase family. TyrS type 1 subfamily.</text>
</comment>
<dbReference type="InterPro" id="IPR002942">
    <property type="entry name" value="S4_RNA-bd"/>
</dbReference>
<keyword evidence="13" id="KW-1185">Reference proteome</keyword>
<accession>A0ABW1V0Z1</accession>
<proteinExistence type="inferred from homology"/>
<keyword evidence="8" id="KW-0963">Cytoplasm</keyword>
<evidence type="ECO:0000256" key="6">
    <source>
        <dbReference type="ARBA" id="ARBA00023146"/>
    </source>
</evidence>
<dbReference type="Gene3D" id="3.10.290.10">
    <property type="entry name" value="RNA-binding S4 domain"/>
    <property type="match status" value="1"/>
</dbReference>
<comment type="subunit">
    <text evidence="8">Homodimer.</text>
</comment>
<dbReference type="NCBIfam" id="TIGR00234">
    <property type="entry name" value="tyrS"/>
    <property type="match status" value="1"/>
</dbReference>
<dbReference type="InterPro" id="IPR024088">
    <property type="entry name" value="Tyr-tRNA-ligase_bac-type"/>
</dbReference>
<dbReference type="InterPro" id="IPR001412">
    <property type="entry name" value="aa-tRNA-synth_I_CS"/>
</dbReference>
<feature type="binding site" evidence="8">
    <location>
        <position position="233"/>
    </location>
    <ligand>
        <name>ATP</name>
        <dbReference type="ChEBI" id="CHEBI:30616"/>
    </ligand>
</feature>
<dbReference type="EMBL" id="JBHSTE010000001">
    <property type="protein sequence ID" value="MFC6331397.1"/>
    <property type="molecule type" value="Genomic_DNA"/>
</dbReference>
<dbReference type="CDD" id="cd00805">
    <property type="entry name" value="TyrRS_core"/>
    <property type="match status" value="1"/>
</dbReference>
<feature type="short sequence motif" description="'HIGH' region" evidence="8">
    <location>
        <begin position="39"/>
        <end position="48"/>
    </location>
</feature>
<dbReference type="SUPFAM" id="SSF55174">
    <property type="entry name" value="Alpha-L RNA-binding motif"/>
    <property type="match status" value="1"/>
</dbReference>
<evidence type="ECO:0000259" key="11">
    <source>
        <dbReference type="SMART" id="SM00363"/>
    </source>
</evidence>
<dbReference type="InterPro" id="IPR002307">
    <property type="entry name" value="Tyr-tRNA-ligase"/>
</dbReference>
<feature type="binding site" evidence="8">
    <location>
        <position position="172"/>
    </location>
    <ligand>
        <name>L-tyrosine</name>
        <dbReference type="ChEBI" id="CHEBI:58315"/>
    </ligand>
</feature>
<dbReference type="RefSeq" id="WP_379230598.1">
    <property type="nucleotide sequence ID" value="NZ_JBHSTE010000001.1"/>
</dbReference>
<dbReference type="Pfam" id="PF00579">
    <property type="entry name" value="tRNA-synt_1b"/>
    <property type="match status" value="1"/>
</dbReference>
<evidence type="ECO:0000256" key="5">
    <source>
        <dbReference type="ARBA" id="ARBA00022917"/>
    </source>
</evidence>
<reference evidence="13" key="1">
    <citation type="journal article" date="2019" name="Int. J. Syst. Evol. Microbiol.">
        <title>The Global Catalogue of Microorganisms (GCM) 10K type strain sequencing project: providing services to taxonomists for standard genome sequencing and annotation.</title>
        <authorList>
            <consortium name="The Broad Institute Genomics Platform"/>
            <consortium name="The Broad Institute Genome Sequencing Center for Infectious Disease"/>
            <person name="Wu L."/>
            <person name="Ma J."/>
        </authorList>
    </citation>
    <scope>NUCLEOTIDE SEQUENCE [LARGE SCALE GENOMIC DNA]</scope>
    <source>
        <strain evidence="13">PCU 280</strain>
    </source>
</reference>
<keyword evidence="4 9" id="KW-0694">RNA-binding</keyword>
<keyword evidence="3 8" id="KW-0067">ATP-binding</keyword>
<dbReference type="PROSITE" id="PS50889">
    <property type="entry name" value="S4"/>
    <property type="match status" value="1"/>
</dbReference>
<dbReference type="Pfam" id="PF22421">
    <property type="entry name" value="SYY_C-terminal"/>
    <property type="match status" value="1"/>
</dbReference>
<protein>
    <recommendedName>
        <fullName evidence="8">Tyrosine--tRNA ligase</fullName>
        <ecNumber evidence="8">6.1.1.1</ecNumber>
    </recommendedName>
    <alternativeName>
        <fullName evidence="8">Tyrosyl-tRNA synthetase</fullName>
        <shortName evidence="8">TyrRS</shortName>
    </alternativeName>
</protein>
<dbReference type="InterPro" id="IPR036986">
    <property type="entry name" value="S4_RNA-bd_sf"/>
</dbReference>
<dbReference type="PROSITE" id="PS00178">
    <property type="entry name" value="AA_TRNA_LIGASE_I"/>
    <property type="match status" value="1"/>
</dbReference>
<dbReference type="InterPro" id="IPR002305">
    <property type="entry name" value="aa-tRNA-synth_Ic"/>
</dbReference>
<dbReference type="CDD" id="cd00165">
    <property type="entry name" value="S4"/>
    <property type="match status" value="1"/>
</dbReference>
<sequence>MNIIDELEWREAINQQTDAEGLRQLTSEKSISLYCGVDPTGDSMHIGHLIPFMMLKRFQLAGHRPVILIGGATGTIGDPSGRASERSLQTLEQIEQNVAALTAQMKKLFVTEGDNQVRLVNNYDWISSINVIEFLRDYGKNFSINTMLAKDVVASRLDSGISFTEFSYQILQSLDFLHLYQHEDVQLQIGGSDQWGNITAGLDLIRKKEGAEAKAFGLTIPLMLKSDGTKFGKTAGGAIWLDPNKTTPFEFYQFWANTDDRDVIKYLKYFTFLSKEEIDALAEKVAAEPHKRDAQKALAEEMTRFVHGEEMLEQAKRITAALFSGDIRSLTADEIEQGFKEMPTFTANREEKNLVDWLVELGIEPSKRQAREDVTKGAITLNGEKVTDTAYAVTDELAIGGRFIIIRKGKKNYSLVRLEQN</sequence>
<evidence type="ECO:0000313" key="13">
    <source>
        <dbReference type="Proteomes" id="UP001596233"/>
    </source>
</evidence>
<feature type="short sequence motif" description="'KMSKS' region" evidence="8">
    <location>
        <begin position="230"/>
        <end position="234"/>
    </location>
</feature>
<feature type="binding site" evidence="8">
    <location>
        <position position="34"/>
    </location>
    <ligand>
        <name>L-tyrosine</name>
        <dbReference type="ChEBI" id="CHEBI:58315"/>
    </ligand>
</feature>
<keyword evidence="1 8" id="KW-0436">Ligase</keyword>
<comment type="function">
    <text evidence="8">Catalyzes the attachment of tyrosine to tRNA(Tyr) in a two-step reaction: tyrosine is first activated by ATP to form Tyr-AMP and then transferred to the acceptor end of tRNA(Tyr).</text>
</comment>
<dbReference type="SMART" id="SM00363">
    <property type="entry name" value="S4"/>
    <property type="match status" value="1"/>
</dbReference>
<dbReference type="SUPFAM" id="SSF52374">
    <property type="entry name" value="Nucleotidylyl transferase"/>
    <property type="match status" value="1"/>
</dbReference>
<keyword evidence="6 8" id="KW-0030">Aminoacyl-tRNA synthetase</keyword>
<dbReference type="PANTHER" id="PTHR11766">
    <property type="entry name" value="TYROSYL-TRNA SYNTHETASE"/>
    <property type="match status" value="1"/>
</dbReference>
<feature type="coiled-coil region" evidence="10">
    <location>
        <begin position="84"/>
        <end position="111"/>
    </location>
</feature>
<feature type="binding site" evidence="8">
    <location>
        <position position="168"/>
    </location>
    <ligand>
        <name>L-tyrosine</name>
        <dbReference type="ChEBI" id="CHEBI:58315"/>
    </ligand>
</feature>
<evidence type="ECO:0000256" key="1">
    <source>
        <dbReference type="ARBA" id="ARBA00022598"/>
    </source>
</evidence>
<comment type="subcellular location">
    <subcellularLocation>
        <location evidence="8">Cytoplasm</location>
    </subcellularLocation>
</comment>
<evidence type="ECO:0000256" key="7">
    <source>
        <dbReference type="ARBA" id="ARBA00048248"/>
    </source>
</evidence>
<dbReference type="InterPro" id="IPR024107">
    <property type="entry name" value="Tyr-tRNA-ligase_bac_1"/>
</dbReference>
<dbReference type="InterPro" id="IPR054608">
    <property type="entry name" value="SYY-like_C"/>
</dbReference>
<dbReference type="GO" id="GO:0004831">
    <property type="term" value="F:tyrosine-tRNA ligase activity"/>
    <property type="evidence" value="ECO:0007669"/>
    <property type="project" value="UniProtKB-EC"/>
</dbReference>
<dbReference type="InterPro" id="IPR014729">
    <property type="entry name" value="Rossmann-like_a/b/a_fold"/>
</dbReference>